<feature type="region of interest" description="Disordered" evidence="1">
    <location>
        <begin position="928"/>
        <end position="974"/>
    </location>
</feature>
<comment type="caution">
    <text evidence="3">The sequence shown here is derived from an EMBL/GenBank/DDBJ whole genome shotgun (WGS) entry which is preliminary data.</text>
</comment>
<organism evidence="3 4">
    <name type="scientific">Streptomyces synnematoformans</name>
    <dbReference type="NCBI Taxonomy" id="415721"/>
    <lineage>
        <taxon>Bacteria</taxon>
        <taxon>Bacillati</taxon>
        <taxon>Actinomycetota</taxon>
        <taxon>Actinomycetes</taxon>
        <taxon>Kitasatosporales</taxon>
        <taxon>Streptomycetaceae</taxon>
        <taxon>Streptomyces</taxon>
    </lineage>
</organism>
<reference evidence="3 4" key="1">
    <citation type="journal article" date="2019" name="Int. J. Syst. Evol. Microbiol.">
        <title>The Global Catalogue of Microorganisms (GCM) 10K type strain sequencing project: providing services to taxonomists for standard genome sequencing and annotation.</title>
        <authorList>
            <consortium name="The Broad Institute Genomics Platform"/>
            <consortium name="The Broad Institute Genome Sequencing Center for Infectious Disease"/>
            <person name="Wu L."/>
            <person name="Ma J."/>
        </authorList>
    </citation>
    <scope>NUCLEOTIDE SEQUENCE [LARGE SCALE GENOMIC DNA]</scope>
    <source>
        <strain evidence="3 4">JCM 15481</strain>
    </source>
</reference>
<dbReference type="EMBL" id="BAAAPF010000094">
    <property type="protein sequence ID" value="GAA2126181.1"/>
    <property type="molecule type" value="Genomic_DNA"/>
</dbReference>
<evidence type="ECO:0000256" key="1">
    <source>
        <dbReference type="SAM" id="MobiDB-lite"/>
    </source>
</evidence>
<dbReference type="Pfam" id="PF12770">
    <property type="entry name" value="CHAT"/>
    <property type="match status" value="1"/>
</dbReference>
<dbReference type="Proteomes" id="UP001500443">
    <property type="component" value="Unassembled WGS sequence"/>
</dbReference>
<feature type="domain" description="CHAT" evidence="2">
    <location>
        <begin position="799"/>
        <end position="1109"/>
    </location>
</feature>
<evidence type="ECO:0000313" key="4">
    <source>
        <dbReference type="Proteomes" id="UP001500443"/>
    </source>
</evidence>
<dbReference type="RefSeq" id="WP_344290668.1">
    <property type="nucleotide sequence ID" value="NZ_BAAAPF010000094.1"/>
</dbReference>
<feature type="compositionally biased region" description="Low complexity" evidence="1">
    <location>
        <begin position="945"/>
        <end position="967"/>
    </location>
</feature>
<protein>
    <recommendedName>
        <fullName evidence="2">CHAT domain-containing protein</fullName>
    </recommendedName>
</protein>
<sequence>MVGGETSGGAAGLRARVDRVNLRTAELIKQMQSGSASPGDVAETVAELSALRGLLDGDPPLLGLVTARLGALLALRCAAGQGTEEDRRRARLLLREVRDPSTPAGRGVAAEERRWAALFLLMTSDHAAPGGRPGVPASFWPVFDHIRGADPGSIAAGGAELVALAGEAAELPLPPEAVAQLRQMRDLVSYMQRSGLSDPAGLLERIPADFPFRDELRVLLLSAAPGDVSGESAPRPAAPRPEPDTDTGAGAGAEAFDPVMRSWISSMLGAVEAFRTGDPESVDHLLGRLGTESGQPADAGDRAEIQNMMRLVLQLGGMLSGSRQDEAVADAHVQAMVDHFARTSASAEGSELGAGMRMLALLLQVRRAEQTESSAELARLAGELESLERSTPADHPFRWMVLLALGSALNSLSMRTRDEGNALLMRSLAYQEEGLAAAGHLGLPDALTTQFKDALRTIRASVGHEPGLLPEQAAVPPEAAAETHYGSGLNATVRYSLTREPADLDTAIAALERVREHVRRGRSPHLAAHALWQLAENHRTRLSLTHDPADREAAAQAALESLQALAGDVVLQTGPEHGLLAARRGADFGVRAAVWAASEGRVEEAVAALELGRALVLQAASTARAVPELLADRGHPELAEAWRSANPADDRDPRAVPRELPSSLRRRALEALGHRDPDGGLFRTPTVAELTSAVAQGEADALVYLLAGRGDRPGMAVMLGPDIGTGVRALPLLSGAASGPLEAYLDAAAERQRTGSAAAQRAWEDALVELCDWATGAAVVPVLTGVAERLAASGNRRRGRPGPARIVLVPCGRLGIVPWHAARFRTGSATRYACEAVVISYAASGRQFTDAVRRARRAPEADAVLVADPGLTLPHAELEVASLHESCYPRARLLGDMYEPPVEPAAAGTPDDVLDALGGTPSLLHVACHGSAGTSPTASALQLAPPGSGTRPGTDTDTDTGTGTDTGPEPDPGSLTVARLLADGSHGTSASDGPLVVLSACETDLSNRDHDEALTLTTAFLSRGARDVVGSRWAARDSAAALMMAVFHHYLRVEGRSPVDALRAAQLWMLDPDRRNPGSLSGRLVRELGRGPGLGLDHPAAWAAFTHQGHPGPGAT</sequence>
<gene>
    <name evidence="3" type="ORF">GCM10009802_31930</name>
</gene>
<proteinExistence type="predicted"/>
<evidence type="ECO:0000259" key="2">
    <source>
        <dbReference type="Pfam" id="PF12770"/>
    </source>
</evidence>
<evidence type="ECO:0000313" key="3">
    <source>
        <dbReference type="EMBL" id="GAA2126181.1"/>
    </source>
</evidence>
<feature type="region of interest" description="Disordered" evidence="1">
    <location>
        <begin position="227"/>
        <end position="253"/>
    </location>
</feature>
<keyword evidence="4" id="KW-1185">Reference proteome</keyword>
<accession>A0ABN2YHR3</accession>
<name>A0ABN2YHR3_9ACTN</name>
<dbReference type="InterPro" id="IPR024983">
    <property type="entry name" value="CHAT_dom"/>
</dbReference>